<dbReference type="GO" id="GO:0004081">
    <property type="term" value="F:bis(5'-nucleosyl)-tetraphosphatase (asymmetrical) activity"/>
    <property type="evidence" value="ECO:0007669"/>
    <property type="project" value="TreeGrafter"/>
</dbReference>
<dbReference type="Gene3D" id="3.90.79.10">
    <property type="entry name" value="Nucleoside Triphosphate Pyrophosphohydrolase"/>
    <property type="match status" value="1"/>
</dbReference>
<dbReference type="Gene3D" id="3.40.50.1240">
    <property type="entry name" value="Phosphoglycerate mutase-like"/>
    <property type="match status" value="1"/>
</dbReference>
<dbReference type="Pfam" id="PF00300">
    <property type="entry name" value="His_Phos_1"/>
    <property type="match status" value="1"/>
</dbReference>
<dbReference type="AlphaFoldDB" id="A0A1T4XRK0"/>
<dbReference type="SUPFAM" id="SSF53254">
    <property type="entry name" value="Phosphoglycerate mutase-like"/>
    <property type="match status" value="1"/>
</dbReference>
<keyword evidence="1" id="KW-0378">Hydrolase</keyword>
<dbReference type="PANTHER" id="PTHR21340:SF0">
    <property type="entry name" value="BIS(5'-NUCLEOSYL)-TETRAPHOSPHATASE [ASYMMETRICAL]"/>
    <property type="match status" value="1"/>
</dbReference>
<dbReference type="SUPFAM" id="SSF55811">
    <property type="entry name" value="Nudix"/>
    <property type="match status" value="1"/>
</dbReference>
<dbReference type="CDD" id="cd03673">
    <property type="entry name" value="NUDIX_Ap6A_hydrolase"/>
    <property type="match status" value="1"/>
</dbReference>
<dbReference type="InterPro" id="IPR051325">
    <property type="entry name" value="Nudix_hydrolase_domain"/>
</dbReference>
<dbReference type="Proteomes" id="UP000189735">
    <property type="component" value="Unassembled WGS sequence"/>
</dbReference>
<dbReference type="GO" id="GO:0006754">
    <property type="term" value="P:ATP biosynthetic process"/>
    <property type="evidence" value="ECO:0007669"/>
    <property type="project" value="TreeGrafter"/>
</dbReference>
<accession>A0A1T4XRK0</accession>
<dbReference type="Pfam" id="PF00293">
    <property type="entry name" value="NUDIX"/>
    <property type="match status" value="1"/>
</dbReference>
<dbReference type="PANTHER" id="PTHR21340">
    <property type="entry name" value="DIADENOSINE 5,5-P1,P4-TETRAPHOSPHATE PYROPHOSPHOHYDROLASE MUTT"/>
    <property type="match status" value="1"/>
</dbReference>
<dbReference type="PROSITE" id="PS00893">
    <property type="entry name" value="NUDIX_BOX"/>
    <property type="match status" value="1"/>
</dbReference>
<evidence type="ECO:0000313" key="4">
    <source>
        <dbReference type="Proteomes" id="UP000189735"/>
    </source>
</evidence>
<dbReference type="InterPro" id="IPR015797">
    <property type="entry name" value="NUDIX_hydrolase-like_dom_sf"/>
</dbReference>
<evidence type="ECO:0000256" key="1">
    <source>
        <dbReference type="ARBA" id="ARBA00022801"/>
    </source>
</evidence>
<sequence length="308" mass="33207">MTVFAAGAVCWRVVDGEILVLLIHRTRHKDISLPKGKLDPGEVLPQTAVREIAEETGLKVNLGLPLGVTNYVMPNHREKVVHYWAAEVTNEAVLSSTFVPNSEVAALEWMPVSRALTSISYKRDAEILKRFQAFVDDGITSTFAIIALRHAKAIPAFDFDGRDSARPLTQRGLLEARFIVPGISAFGPTVLRSSTALRCQQTIAPTAEALGLPAKKTDSISQEAFENGTSDIRSIVGKRVRRRATAVLCSHGPVLPEIMREVALATGTTKAASIARSGDLPVAGYTVLHLSTDHPGSGIVAVETHVPH</sequence>
<protein>
    <submittedName>
        <fullName evidence="3">8-oxo-dGTP diphosphatase</fullName>
    </submittedName>
</protein>
<proteinExistence type="predicted"/>
<evidence type="ECO:0000259" key="2">
    <source>
        <dbReference type="PROSITE" id="PS51462"/>
    </source>
</evidence>
<dbReference type="SMART" id="SM00855">
    <property type="entry name" value="PGAM"/>
    <property type="match status" value="1"/>
</dbReference>
<dbReference type="GO" id="GO:0006167">
    <property type="term" value="P:AMP biosynthetic process"/>
    <property type="evidence" value="ECO:0007669"/>
    <property type="project" value="TreeGrafter"/>
</dbReference>
<gene>
    <name evidence="3" type="ORF">SAMN06295879_1539</name>
</gene>
<evidence type="ECO:0000313" key="3">
    <source>
        <dbReference type="EMBL" id="SKA91758.1"/>
    </source>
</evidence>
<dbReference type="InterPro" id="IPR020084">
    <property type="entry name" value="NUDIX_hydrolase_CS"/>
</dbReference>
<dbReference type="CDD" id="cd07067">
    <property type="entry name" value="HP_PGM_like"/>
    <property type="match status" value="1"/>
</dbReference>
<dbReference type="InterPro" id="IPR000086">
    <property type="entry name" value="NUDIX_hydrolase_dom"/>
</dbReference>
<dbReference type="InterPro" id="IPR013078">
    <property type="entry name" value="His_Pase_superF_clade-1"/>
</dbReference>
<reference evidence="4" key="1">
    <citation type="submission" date="2017-02" db="EMBL/GenBank/DDBJ databases">
        <authorList>
            <person name="Varghese N."/>
            <person name="Submissions S."/>
        </authorList>
    </citation>
    <scope>NUCLEOTIDE SEQUENCE [LARGE SCALE GENOMIC DNA]</scope>
    <source>
        <strain evidence="4">VKM Ac-2052</strain>
    </source>
</reference>
<organism evidence="3 4">
    <name type="scientific">Agreia bicolorata</name>
    <dbReference type="NCBI Taxonomy" id="110935"/>
    <lineage>
        <taxon>Bacteria</taxon>
        <taxon>Bacillati</taxon>
        <taxon>Actinomycetota</taxon>
        <taxon>Actinomycetes</taxon>
        <taxon>Micrococcales</taxon>
        <taxon>Microbacteriaceae</taxon>
        <taxon>Agreia</taxon>
    </lineage>
</organism>
<dbReference type="PROSITE" id="PS51462">
    <property type="entry name" value="NUDIX"/>
    <property type="match status" value="1"/>
</dbReference>
<dbReference type="EMBL" id="FUYG01000003">
    <property type="protein sequence ID" value="SKA91758.1"/>
    <property type="molecule type" value="Genomic_DNA"/>
</dbReference>
<feature type="domain" description="Nudix hydrolase" evidence="2">
    <location>
        <begin position="1"/>
        <end position="133"/>
    </location>
</feature>
<dbReference type="InterPro" id="IPR029033">
    <property type="entry name" value="His_PPase_superfam"/>
</dbReference>
<name>A0A1T4XRK0_9MICO</name>